<proteinExistence type="inferred from homology"/>
<evidence type="ECO:0000259" key="12">
    <source>
        <dbReference type="Pfam" id="PF21760"/>
    </source>
</evidence>
<gene>
    <name evidence="9 14" type="primary">secD</name>
    <name evidence="14" type="ORF">COT87_01210</name>
</gene>
<evidence type="ECO:0000256" key="4">
    <source>
        <dbReference type="ARBA" id="ARBA00022692"/>
    </source>
</evidence>
<dbReference type="NCBIfam" id="TIGR01129">
    <property type="entry name" value="secD"/>
    <property type="match status" value="1"/>
</dbReference>
<comment type="caution">
    <text evidence="14">The sequence shown here is derived from an EMBL/GenBank/DDBJ whole genome shotgun (WGS) entry which is preliminary data.</text>
</comment>
<dbReference type="InterPro" id="IPR001036">
    <property type="entry name" value="Acrflvin-R"/>
</dbReference>
<evidence type="ECO:0000256" key="6">
    <source>
        <dbReference type="ARBA" id="ARBA00022989"/>
    </source>
</evidence>
<feature type="transmembrane region" description="Helical" evidence="9">
    <location>
        <begin position="295"/>
        <end position="315"/>
    </location>
</feature>
<dbReference type="InterPro" id="IPR054384">
    <property type="entry name" value="SecDF_P1_head"/>
</dbReference>
<dbReference type="HAMAP" id="MF_01463_B">
    <property type="entry name" value="SecD_B"/>
    <property type="match status" value="1"/>
</dbReference>
<comment type="function">
    <text evidence="9">Part of the Sec protein translocase complex. Interacts with the SecYEG preprotein conducting channel. SecDF uses the proton motive force (PMF) to complete protein translocation after the ATP-dependent function of SecA.</text>
</comment>
<dbReference type="PANTHER" id="PTHR30081:SF1">
    <property type="entry name" value="PROTEIN TRANSLOCASE SUBUNIT SECD"/>
    <property type="match status" value="1"/>
</dbReference>
<dbReference type="Proteomes" id="UP000230796">
    <property type="component" value="Unassembled WGS sequence"/>
</dbReference>
<dbReference type="Pfam" id="PF22599">
    <property type="entry name" value="SecDF_P1_head"/>
    <property type="match status" value="1"/>
</dbReference>
<keyword evidence="8 9" id="KW-0472">Membrane</keyword>
<dbReference type="InterPro" id="IPR048634">
    <property type="entry name" value="SecD_SecF_C"/>
</dbReference>
<dbReference type="Gene3D" id="3.30.70.3400">
    <property type="match status" value="1"/>
</dbReference>
<dbReference type="GO" id="GO:0005886">
    <property type="term" value="C:plasma membrane"/>
    <property type="evidence" value="ECO:0007669"/>
    <property type="project" value="UniProtKB-SubCell"/>
</dbReference>
<comment type="caution">
    <text evidence="9">Lacks conserved residue(s) required for the propagation of feature annotation.</text>
</comment>
<name>A0A2H0VL96_9BACT</name>
<feature type="compositionally biased region" description="Basic and acidic residues" evidence="10">
    <location>
        <begin position="441"/>
        <end position="456"/>
    </location>
</feature>
<dbReference type="GO" id="GO:0043952">
    <property type="term" value="P:protein transport by the Sec complex"/>
    <property type="evidence" value="ECO:0007669"/>
    <property type="project" value="UniProtKB-UniRule"/>
</dbReference>
<dbReference type="InterPro" id="IPR022813">
    <property type="entry name" value="SecD/SecF_arch_bac"/>
</dbReference>
<dbReference type="InterPro" id="IPR048631">
    <property type="entry name" value="SecD_1st"/>
</dbReference>
<dbReference type="InterPro" id="IPR055344">
    <property type="entry name" value="SecD_SecF_C_bact"/>
</dbReference>
<evidence type="ECO:0000256" key="1">
    <source>
        <dbReference type="ARBA" id="ARBA00004651"/>
    </source>
</evidence>
<comment type="similarity">
    <text evidence="9">Belongs to the SecD/SecF family. SecD subfamily.</text>
</comment>
<evidence type="ECO:0000256" key="10">
    <source>
        <dbReference type="SAM" id="MobiDB-lite"/>
    </source>
</evidence>
<evidence type="ECO:0000313" key="14">
    <source>
        <dbReference type="EMBL" id="PIR99100.1"/>
    </source>
</evidence>
<accession>A0A2H0VL96</accession>
<dbReference type="Pfam" id="PF02355">
    <property type="entry name" value="SecD_SecF_C"/>
    <property type="match status" value="1"/>
</dbReference>
<sequence length="463" mass="50264">MKLRRNIFLIIILTALAIVIDAPKNYKIGNFTISSPTINFGNFKRELNIKQGLDLRGGMEVALEANMKDVAVSDRIDALNSAKEIIARRVDMYGVAEPTIKTVISNDTYRILVALPGVSNPDEALSLIGQTASLDFYDMPVATDSPTYADLKPTGLTGKDLKKSNVSFDNQNGKPQISLQFTSEGAKKFGEITSRNIGKTVWILLDGQILTAPVVQQAIMDGNAVINGTYTLEEAKNMVITLNAGALPVPIEIIKQQNIAPTLGAESIKKSLTAGSVGLGLVALFMILNYGYLGFIAVVGLVIYGLLTLAVYKLVPITLTLPGLAGFILSIGMAVDSNILVFERMKEERRKGNNFMGSMELGFGKAWDSIKDANIATLITTFVLFNPLDWNFLNSSGMVRGFALTLFLGIIISLFTGIFVTRNLLRALTSPQRSVPATRTLLDRRPGRMPSRDAKGGRRVLNG</sequence>
<dbReference type="NCBIfam" id="TIGR00916">
    <property type="entry name" value="2A0604s01"/>
    <property type="match status" value="1"/>
</dbReference>
<keyword evidence="3 9" id="KW-1003">Cell membrane</keyword>
<comment type="subunit">
    <text evidence="9">Forms a complex with SecF. Part of the essential Sec protein translocation apparatus which comprises SecA, SecYEG and auxiliary proteins SecDF. Other proteins may also be involved.</text>
</comment>
<comment type="subcellular location">
    <subcellularLocation>
        <location evidence="1 9">Cell membrane</location>
        <topology evidence="1 9">Multi-pass membrane protein</topology>
    </subcellularLocation>
</comment>
<keyword evidence="7 9" id="KW-0811">Translocation</keyword>
<reference evidence="15" key="1">
    <citation type="submission" date="2017-09" db="EMBL/GenBank/DDBJ databases">
        <title>Depth-based differentiation of microbial function through sediment-hosted aquifers and enrichment of novel symbionts in the deep terrestrial subsurface.</title>
        <authorList>
            <person name="Probst A.J."/>
            <person name="Ladd B."/>
            <person name="Jarett J.K."/>
            <person name="Geller-Mcgrath D.E."/>
            <person name="Sieber C.M.K."/>
            <person name="Emerson J.B."/>
            <person name="Anantharaman K."/>
            <person name="Thomas B.C."/>
            <person name="Malmstrom R."/>
            <person name="Stieglmeier M."/>
            <person name="Klingl A."/>
            <person name="Woyke T."/>
            <person name="Ryan C.M."/>
            <person name="Banfield J.F."/>
        </authorList>
    </citation>
    <scope>NUCLEOTIDE SEQUENCE [LARGE SCALE GENOMIC DNA]</scope>
</reference>
<keyword evidence="4 9" id="KW-0812">Transmembrane</keyword>
<dbReference type="SUPFAM" id="SSF82866">
    <property type="entry name" value="Multidrug efflux transporter AcrB transmembrane domain"/>
    <property type="match status" value="1"/>
</dbReference>
<evidence type="ECO:0000259" key="11">
    <source>
        <dbReference type="Pfam" id="PF02355"/>
    </source>
</evidence>
<dbReference type="AlphaFoldDB" id="A0A2H0VL96"/>
<dbReference type="Pfam" id="PF21760">
    <property type="entry name" value="SecD_1st"/>
    <property type="match status" value="1"/>
</dbReference>
<feature type="domain" description="Protein export membrane protein SecD/SecF C-terminal" evidence="11">
    <location>
        <begin position="251"/>
        <end position="428"/>
    </location>
</feature>
<dbReference type="GO" id="GO:0015450">
    <property type="term" value="F:protein-transporting ATPase activity"/>
    <property type="evidence" value="ECO:0007669"/>
    <property type="project" value="InterPro"/>
</dbReference>
<dbReference type="EMBL" id="PFAF01000022">
    <property type="protein sequence ID" value="PIR99100.1"/>
    <property type="molecule type" value="Genomic_DNA"/>
</dbReference>
<evidence type="ECO:0000259" key="13">
    <source>
        <dbReference type="Pfam" id="PF22599"/>
    </source>
</evidence>
<keyword evidence="2 9" id="KW-0813">Transport</keyword>
<protein>
    <recommendedName>
        <fullName evidence="9">Protein translocase subunit SecD</fullName>
    </recommendedName>
</protein>
<feature type="transmembrane region" description="Helical" evidence="9">
    <location>
        <begin position="399"/>
        <end position="420"/>
    </location>
</feature>
<evidence type="ECO:0000256" key="8">
    <source>
        <dbReference type="ARBA" id="ARBA00023136"/>
    </source>
</evidence>
<evidence type="ECO:0000256" key="3">
    <source>
        <dbReference type="ARBA" id="ARBA00022475"/>
    </source>
</evidence>
<feature type="transmembrane region" description="Helical" evidence="9">
    <location>
        <begin position="321"/>
        <end position="342"/>
    </location>
</feature>
<keyword evidence="5 9" id="KW-0653">Protein transport</keyword>
<dbReference type="PRINTS" id="PR00702">
    <property type="entry name" value="ACRIFLAVINRP"/>
</dbReference>
<feature type="domain" description="SecDF P1 head subdomain" evidence="13">
    <location>
        <begin position="153"/>
        <end position="249"/>
    </location>
</feature>
<dbReference type="GO" id="GO:0006605">
    <property type="term" value="P:protein targeting"/>
    <property type="evidence" value="ECO:0007669"/>
    <property type="project" value="UniProtKB-UniRule"/>
</dbReference>
<evidence type="ECO:0000256" key="5">
    <source>
        <dbReference type="ARBA" id="ARBA00022927"/>
    </source>
</evidence>
<evidence type="ECO:0000256" key="7">
    <source>
        <dbReference type="ARBA" id="ARBA00023010"/>
    </source>
</evidence>
<feature type="region of interest" description="Disordered" evidence="10">
    <location>
        <begin position="436"/>
        <end position="463"/>
    </location>
</feature>
<dbReference type="GO" id="GO:0065002">
    <property type="term" value="P:intracellular protein transmembrane transport"/>
    <property type="evidence" value="ECO:0007669"/>
    <property type="project" value="UniProtKB-UniRule"/>
</dbReference>
<dbReference type="PANTHER" id="PTHR30081">
    <property type="entry name" value="PROTEIN-EXPORT MEMBRANE PROTEIN SEC"/>
    <property type="match status" value="1"/>
</dbReference>
<evidence type="ECO:0000313" key="15">
    <source>
        <dbReference type="Proteomes" id="UP000230796"/>
    </source>
</evidence>
<organism evidence="14 15">
    <name type="scientific">Candidatus Collierbacteria bacterium CG10_big_fil_rev_8_21_14_0_10_44_9</name>
    <dbReference type="NCBI Taxonomy" id="1974535"/>
    <lineage>
        <taxon>Bacteria</taxon>
        <taxon>Candidatus Collieribacteriota</taxon>
    </lineage>
</organism>
<evidence type="ECO:0000256" key="9">
    <source>
        <dbReference type="HAMAP-Rule" id="MF_01463"/>
    </source>
</evidence>
<keyword evidence="6 9" id="KW-1133">Transmembrane helix</keyword>
<evidence type="ECO:0000256" key="2">
    <source>
        <dbReference type="ARBA" id="ARBA00022448"/>
    </source>
</evidence>
<feature type="domain" description="Protein translocase subunit SecDF P1" evidence="12">
    <location>
        <begin position="80"/>
        <end position="138"/>
    </location>
</feature>
<dbReference type="Gene3D" id="3.30.1360.200">
    <property type="match status" value="1"/>
</dbReference>
<dbReference type="InterPro" id="IPR005791">
    <property type="entry name" value="SecD"/>
</dbReference>